<dbReference type="OrthoDB" id="10437978at2759"/>
<name>A0A9N9NVR7_9GLOM</name>
<keyword evidence="2" id="KW-1185">Reference proteome</keyword>
<evidence type="ECO:0000313" key="1">
    <source>
        <dbReference type="EMBL" id="CAG8768561.1"/>
    </source>
</evidence>
<protein>
    <submittedName>
        <fullName evidence="1">3732_t:CDS:1</fullName>
    </submittedName>
</protein>
<dbReference type="AlphaFoldDB" id="A0A9N9NVR7"/>
<dbReference type="Proteomes" id="UP000789396">
    <property type="component" value="Unassembled WGS sequence"/>
</dbReference>
<gene>
    <name evidence="1" type="ORF">RFULGI_LOCUS14881</name>
</gene>
<evidence type="ECO:0000313" key="2">
    <source>
        <dbReference type="Proteomes" id="UP000789396"/>
    </source>
</evidence>
<organism evidence="1 2">
    <name type="scientific">Racocetra fulgida</name>
    <dbReference type="NCBI Taxonomy" id="60492"/>
    <lineage>
        <taxon>Eukaryota</taxon>
        <taxon>Fungi</taxon>
        <taxon>Fungi incertae sedis</taxon>
        <taxon>Mucoromycota</taxon>
        <taxon>Glomeromycotina</taxon>
        <taxon>Glomeromycetes</taxon>
        <taxon>Diversisporales</taxon>
        <taxon>Gigasporaceae</taxon>
        <taxon>Racocetra</taxon>
    </lineage>
</organism>
<comment type="caution">
    <text evidence="1">The sequence shown here is derived from an EMBL/GenBank/DDBJ whole genome shotgun (WGS) entry which is preliminary data.</text>
</comment>
<sequence length="86" mass="10232">RLNPNKKFTLSGVILFELDLECLETCQDNSDRQLKPYLHLKSELQKSYCLKQLASDIYFCSKKLLEEHQFFDTNLDYIELKVLNEQ</sequence>
<feature type="non-terminal residue" evidence="1">
    <location>
        <position position="1"/>
    </location>
</feature>
<feature type="non-terminal residue" evidence="1">
    <location>
        <position position="86"/>
    </location>
</feature>
<reference evidence="1" key="1">
    <citation type="submission" date="2021-06" db="EMBL/GenBank/DDBJ databases">
        <authorList>
            <person name="Kallberg Y."/>
            <person name="Tangrot J."/>
            <person name="Rosling A."/>
        </authorList>
    </citation>
    <scope>NUCLEOTIDE SEQUENCE</scope>
    <source>
        <strain evidence="1">IN212</strain>
    </source>
</reference>
<accession>A0A9N9NVR7</accession>
<dbReference type="EMBL" id="CAJVPZ010045016">
    <property type="protein sequence ID" value="CAG8768561.1"/>
    <property type="molecule type" value="Genomic_DNA"/>
</dbReference>
<proteinExistence type="predicted"/>